<accession>A0ABX2ZKF5</accession>
<reference evidence="1 2" key="1">
    <citation type="submission" date="2016-07" db="EMBL/GenBank/DDBJ databases">
        <authorList>
            <person name="Townsley L."/>
            <person name="Shank E.A."/>
        </authorList>
    </citation>
    <scope>NUCLEOTIDE SEQUENCE [LARGE SCALE GENOMIC DNA]</scope>
    <source>
        <strain evidence="1 2">CH01</strain>
    </source>
</reference>
<dbReference type="EMBL" id="MDKC01000037">
    <property type="protein sequence ID" value="ODG89726.1"/>
    <property type="molecule type" value="Genomic_DNA"/>
</dbReference>
<gene>
    <name evidence="1" type="ORF">BED47_15030</name>
</gene>
<comment type="caution">
    <text evidence="1">The sequence shown here is derived from an EMBL/GenBank/DDBJ whole genome shotgun (WGS) entry which is preliminary data.</text>
</comment>
<dbReference type="RefSeq" id="WP_069035505.1">
    <property type="nucleotide sequence ID" value="NZ_MDKC01000037.1"/>
</dbReference>
<name>A0ABX2ZKF5_9BACI</name>
<organism evidence="1 2">
    <name type="scientific">Gottfriedia luciferensis</name>
    <dbReference type="NCBI Taxonomy" id="178774"/>
    <lineage>
        <taxon>Bacteria</taxon>
        <taxon>Bacillati</taxon>
        <taxon>Bacillota</taxon>
        <taxon>Bacilli</taxon>
        <taxon>Bacillales</taxon>
        <taxon>Bacillaceae</taxon>
        <taxon>Gottfriedia</taxon>
    </lineage>
</organism>
<evidence type="ECO:0000313" key="2">
    <source>
        <dbReference type="Proteomes" id="UP000094580"/>
    </source>
</evidence>
<evidence type="ECO:0000313" key="1">
    <source>
        <dbReference type="EMBL" id="ODG89726.1"/>
    </source>
</evidence>
<evidence type="ECO:0008006" key="3">
    <source>
        <dbReference type="Google" id="ProtNLM"/>
    </source>
</evidence>
<sequence length="64" mass="7496">MEQNEFINLIDQLVKGEISEISVTKDDFLAFRQIIVNRDDFKHFRGIAQHGGHVIYTYLEEARS</sequence>
<keyword evidence="2" id="KW-1185">Reference proteome</keyword>
<proteinExistence type="predicted"/>
<protein>
    <recommendedName>
        <fullName evidence="3">Abortive phage infection protein</fullName>
    </recommendedName>
</protein>
<dbReference type="Proteomes" id="UP000094580">
    <property type="component" value="Unassembled WGS sequence"/>
</dbReference>